<accession>A0A0F9AVP1</accession>
<evidence type="ECO:0000313" key="1">
    <source>
        <dbReference type="EMBL" id="KKK76286.1"/>
    </source>
</evidence>
<organism evidence="1">
    <name type="scientific">marine sediment metagenome</name>
    <dbReference type="NCBI Taxonomy" id="412755"/>
    <lineage>
        <taxon>unclassified sequences</taxon>
        <taxon>metagenomes</taxon>
        <taxon>ecological metagenomes</taxon>
    </lineage>
</organism>
<dbReference type="AlphaFoldDB" id="A0A0F9AVP1"/>
<comment type="caution">
    <text evidence="1">The sequence shown here is derived from an EMBL/GenBank/DDBJ whole genome shotgun (WGS) entry which is preliminary data.</text>
</comment>
<sequence>MTTSKQIIQTLNKYEPKSLHHETDVVWDTAYGCTVRDTEGKEYILPSATVN</sequence>
<gene>
    <name evidence="1" type="ORF">LCGC14_2865190</name>
</gene>
<protein>
    <submittedName>
        <fullName evidence="1">Uncharacterized protein</fullName>
    </submittedName>
</protein>
<name>A0A0F9AVP1_9ZZZZ</name>
<proteinExistence type="predicted"/>
<dbReference type="EMBL" id="LAZR01055470">
    <property type="protein sequence ID" value="KKK76286.1"/>
    <property type="molecule type" value="Genomic_DNA"/>
</dbReference>
<reference evidence="1" key="1">
    <citation type="journal article" date="2015" name="Nature">
        <title>Complex archaea that bridge the gap between prokaryotes and eukaryotes.</title>
        <authorList>
            <person name="Spang A."/>
            <person name="Saw J.H."/>
            <person name="Jorgensen S.L."/>
            <person name="Zaremba-Niedzwiedzka K."/>
            <person name="Martijn J."/>
            <person name="Lind A.E."/>
            <person name="van Eijk R."/>
            <person name="Schleper C."/>
            <person name="Guy L."/>
            <person name="Ettema T.J."/>
        </authorList>
    </citation>
    <scope>NUCLEOTIDE SEQUENCE</scope>
</reference>